<gene>
    <name evidence="3" type="primary">LOC112272781</name>
    <name evidence="2" type="ORF">PHYPA_024011</name>
</gene>
<evidence type="ECO:0000313" key="3">
    <source>
        <dbReference type="EnsemblPlants" id="Pp3c19_11610V3.1"/>
    </source>
</evidence>
<feature type="region of interest" description="Disordered" evidence="1">
    <location>
        <begin position="1122"/>
        <end position="1141"/>
    </location>
</feature>
<dbReference type="KEGG" id="ppp:112272781"/>
<dbReference type="RefSeq" id="XP_024356652.1">
    <property type="nucleotide sequence ID" value="XM_024500884.2"/>
</dbReference>
<dbReference type="EMBL" id="ABEU02000019">
    <property type="protein sequence ID" value="PNR34194.1"/>
    <property type="molecule type" value="Genomic_DNA"/>
</dbReference>
<dbReference type="Gramene" id="Pp3c19_11610V3.1">
    <property type="protein sequence ID" value="Pp3c19_11610V3.1"/>
    <property type="gene ID" value="Pp3c19_11610"/>
</dbReference>
<evidence type="ECO:0000313" key="4">
    <source>
        <dbReference type="Proteomes" id="UP000006727"/>
    </source>
</evidence>
<organism evidence="2">
    <name type="scientific">Physcomitrium patens</name>
    <name type="common">Spreading-leaved earth moss</name>
    <name type="synonym">Physcomitrella patens</name>
    <dbReference type="NCBI Taxonomy" id="3218"/>
    <lineage>
        <taxon>Eukaryota</taxon>
        <taxon>Viridiplantae</taxon>
        <taxon>Streptophyta</taxon>
        <taxon>Embryophyta</taxon>
        <taxon>Bryophyta</taxon>
        <taxon>Bryophytina</taxon>
        <taxon>Bryopsida</taxon>
        <taxon>Funariidae</taxon>
        <taxon>Funariales</taxon>
        <taxon>Funariaceae</taxon>
        <taxon>Physcomitrium</taxon>
    </lineage>
</organism>
<reference evidence="3" key="3">
    <citation type="submission" date="2020-12" db="UniProtKB">
        <authorList>
            <consortium name="EnsemblPlants"/>
        </authorList>
    </citation>
    <scope>IDENTIFICATION</scope>
</reference>
<feature type="region of interest" description="Disordered" evidence="1">
    <location>
        <begin position="300"/>
        <end position="331"/>
    </location>
</feature>
<evidence type="ECO:0000313" key="2">
    <source>
        <dbReference type="EMBL" id="PNR34194.1"/>
    </source>
</evidence>
<dbReference type="GeneID" id="112272781"/>
<feature type="compositionally biased region" description="Basic residues" evidence="1">
    <location>
        <begin position="1122"/>
        <end position="1131"/>
    </location>
</feature>
<dbReference type="OrthoDB" id="1990825at2759"/>
<dbReference type="AlphaFoldDB" id="A0A2K1IY42"/>
<accession>A0A2K1IY42</accession>
<dbReference type="Gramene" id="Pp3c19_11610V3.2">
    <property type="protein sequence ID" value="Pp3c19_11610V3.2"/>
    <property type="gene ID" value="Pp3c19_11610"/>
</dbReference>
<feature type="region of interest" description="Disordered" evidence="1">
    <location>
        <begin position="1"/>
        <end position="115"/>
    </location>
</feature>
<keyword evidence="4" id="KW-1185">Reference proteome</keyword>
<feature type="compositionally biased region" description="Polar residues" evidence="1">
    <location>
        <begin position="42"/>
        <end position="76"/>
    </location>
</feature>
<proteinExistence type="predicted"/>
<dbReference type="EnsemblPlants" id="Pp3c19_11610V3.1">
    <property type="protein sequence ID" value="Pp3c19_11610V3.1"/>
    <property type="gene ID" value="Pp3c19_11610"/>
</dbReference>
<dbReference type="EnsemblPlants" id="Pp3c19_11610V3.2">
    <property type="protein sequence ID" value="Pp3c19_11610V3.2"/>
    <property type="gene ID" value="Pp3c19_11610"/>
</dbReference>
<dbReference type="Proteomes" id="UP000006727">
    <property type="component" value="Chromosome 19"/>
</dbReference>
<reference evidence="2 4" key="2">
    <citation type="journal article" date="2018" name="Plant J.">
        <title>The Physcomitrella patens chromosome-scale assembly reveals moss genome structure and evolution.</title>
        <authorList>
            <person name="Lang D."/>
            <person name="Ullrich K.K."/>
            <person name="Murat F."/>
            <person name="Fuchs J."/>
            <person name="Jenkins J."/>
            <person name="Haas F.B."/>
            <person name="Piednoel M."/>
            <person name="Gundlach H."/>
            <person name="Van Bel M."/>
            <person name="Meyberg R."/>
            <person name="Vives C."/>
            <person name="Morata J."/>
            <person name="Symeonidi A."/>
            <person name="Hiss M."/>
            <person name="Muchero W."/>
            <person name="Kamisugi Y."/>
            <person name="Saleh O."/>
            <person name="Blanc G."/>
            <person name="Decker E.L."/>
            <person name="van Gessel N."/>
            <person name="Grimwood J."/>
            <person name="Hayes R.D."/>
            <person name="Graham S.W."/>
            <person name="Gunter L.E."/>
            <person name="McDaniel S.F."/>
            <person name="Hoernstein S.N.W."/>
            <person name="Larsson A."/>
            <person name="Li F.W."/>
            <person name="Perroud P.F."/>
            <person name="Phillips J."/>
            <person name="Ranjan P."/>
            <person name="Rokshar D.S."/>
            <person name="Rothfels C.J."/>
            <person name="Schneider L."/>
            <person name="Shu S."/>
            <person name="Stevenson D.W."/>
            <person name="Thummler F."/>
            <person name="Tillich M."/>
            <person name="Villarreal Aguilar J.C."/>
            <person name="Widiez T."/>
            <person name="Wong G.K."/>
            <person name="Wymore A."/>
            <person name="Zhang Y."/>
            <person name="Zimmer A.D."/>
            <person name="Quatrano R.S."/>
            <person name="Mayer K.F.X."/>
            <person name="Goodstein D."/>
            <person name="Casacuberta J.M."/>
            <person name="Vandepoele K."/>
            <person name="Reski R."/>
            <person name="Cuming A.C."/>
            <person name="Tuskan G.A."/>
            <person name="Maumus F."/>
            <person name="Salse J."/>
            <person name="Schmutz J."/>
            <person name="Rensing S.A."/>
        </authorList>
    </citation>
    <scope>NUCLEOTIDE SEQUENCE [LARGE SCALE GENOMIC DNA]</scope>
    <source>
        <strain evidence="3 4">cv. Gransden 2004</strain>
    </source>
</reference>
<name>A0A2K1IY42_PHYPA</name>
<sequence>MSFHGGTGHKSPFAERAKATKSHLSPRRCSTAAGAGNVRPAAQQSLFGGQLRSTQSQSEVKEPTTPTKASEGSATKGTRRDEFSSFNGRRVGTPIKTPRTAFGSIPPRSPKRPYVGSPKYQKVLLERPAFYNSPATVVSTTDSGRKEVSISELQKRLKRFLQDENIPAHIPLEVTRAEHFDEVPFNISRSPRVNPLFYHDNSVIQVAKGGVAFTAGENPSTHSPSPSVHSPVFESLKETDESSSGMHFTRGGVAFTAGVTVDTCMHTPVALFNDERVQENKGEKEGDLGRAEVAASCEADSLPECPPEEECSCADESINPPESTESAKDLSTEDFPVYSETDVGNQVEESGQEDVFQGHHESVETVALEVSHPNPEKCIEVEQQCDASANVIMFDGLDSKPLEEAVEVTTTIEDAKEIVESTPLIQEATCGSKPPVAASEHKSPVAAMVHHCSAKVEFIYDEEEEAQAVASESWYERLIRFVVLAVMVTCVMGFMALVSGSQGLIPEAFRVKSAVTPFSNSPVRTSIIPVSIGFLGMGKDHEKIPCDPGVHFGLKFLSISFKPDVIQPEGHAFRHTSFGYDSAQDAELPVHDVEDLDQLKSVTEHYKELQGKLLLDVASLTSESAPSGTSDTVIKDGRTFHDTEGVAEPEDNEVILELMPSEGATDLVTAESLSELNVQPDDPESAEDVVEERGLEAVPLSDELGSGLADYSLTSENLESSRSILATNLEVEALQLESNAELDVLVDAQNVLPSDDTDSADSTEQVCDVSMEPVELDSNLEEVTPSVEKISTLEVSGTYTSPVIVEDLVPHVLEDISTDQLSVESPWQGTEDVVSMGYPAEEHGVVKDSEDIESFVDEGPTLSQSLMEEVHSSIGPTQSSEAVCDAPGSTTIVPEVDIHEEADLHTTTIGFLVAALAFTMLFAIKSRKSPPATGVTPVTQAEAFTAIAADKKLFPSTTSAFKPESKPVTRPTRSVYDSYIPASEELDAITSPLKSIRTPRYIGMEGFSAKYGAAQPATSSPNFYQPSAKVDKLQQKPTTTWHPAINSGNMMSSSYRQTASYVPTLPSESGISTSTRGESEMNSVAESALSMGAEEWEHLGSYTTTELISLNDGREELKKRTPVRRSQRIRNKVSPLPVRFT</sequence>
<dbReference type="PaxDb" id="3218-PP1S272_33V6.2"/>
<reference evidence="2 4" key="1">
    <citation type="journal article" date="2008" name="Science">
        <title>The Physcomitrella genome reveals evolutionary insights into the conquest of land by plants.</title>
        <authorList>
            <person name="Rensing S."/>
            <person name="Lang D."/>
            <person name="Zimmer A."/>
            <person name="Terry A."/>
            <person name="Salamov A."/>
            <person name="Shapiro H."/>
            <person name="Nishiyama T."/>
            <person name="Perroud P.-F."/>
            <person name="Lindquist E."/>
            <person name="Kamisugi Y."/>
            <person name="Tanahashi T."/>
            <person name="Sakakibara K."/>
            <person name="Fujita T."/>
            <person name="Oishi K."/>
            <person name="Shin-I T."/>
            <person name="Kuroki Y."/>
            <person name="Toyoda A."/>
            <person name="Suzuki Y."/>
            <person name="Hashimoto A."/>
            <person name="Yamaguchi K."/>
            <person name="Sugano A."/>
            <person name="Kohara Y."/>
            <person name="Fujiyama A."/>
            <person name="Anterola A."/>
            <person name="Aoki S."/>
            <person name="Ashton N."/>
            <person name="Barbazuk W.B."/>
            <person name="Barker E."/>
            <person name="Bennetzen J."/>
            <person name="Bezanilla M."/>
            <person name="Blankenship R."/>
            <person name="Cho S.H."/>
            <person name="Dutcher S."/>
            <person name="Estelle M."/>
            <person name="Fawcett J.A."/>
            <person name="Gundlach H."/>
            <person name="Hanada K."/>
            <person name="Heyl A."/>
            <person name="Hicks K.A."/>
            <person name="Hugh J."/>
            <person name="Lohr M."/>
            <person name="Mayer K."/>
            <person name="Melkozernov A."/>
            <person name="Murata T."/>
            <person name="Nelson D."/>
            <person name="Pils B."/>
            <person name="Prigge M."/>
            <person name="Reiss B."/>
            <person name="Renner T."/>
            <person name="Rombauts S."/>
            <person name="Rushton P."/>
            <person name="Sanderfoot A."/>
            <person name="Schween G."/>
            <person name="Shiu S.-H."/>
            <person name="Stueber K."/>
            <person name="Theodoulou F.L."/>
            <person name="Tu H."/>
            <person name="Van de Peer Y."/>
            <person name="Verrier P.J."/>
            <person name="Waters E."/>
            <person name="Wood A."/>
            <person name="Yang L."/>
            <person name="Cove D."/>
            <person name="Cuming A."/>
            <person name="Hasebe M."/>
            <person name="Lucas S."/>
            <person name="Mishler D.B."/>
            <person name="Reski R."/>
            <person name="Grigoriev I."/>
            <person name="Quatrano R.S."/>
            <person name="Boore J.L."/>
        </authorList>
    </citation>
    <scope>NUCLEOTIDE SEQUENCE [LARGE SCALE GENOMIC DNA]</scope>
    <source>
        <strain evidence="3 4">cv. Gransden 2004</strain>
    </source>
</reference>
<evidence type="ECO:0000256" key="1">
    <source>
        <dbReference type="SAM" id="MobiDB-lite"/>
    </source>
</evidence>
<protein>
    <submittedName>
        <fullName evidence="2 3">Uncharacterized protein</fullName>
    </submittedName>
</protein>